<evidence type="ECO:0000313" key="1">
    <source>
        <dbReference type="EMBL" id="OHE98138.1"/>
    </source>
</evidence>
<accession>A0A1G4B9R7</accession>
<organism evidence="1 2">
    <name type="scientific">Colletotrichum orchidophilum</name>
    <dbReference type="NCBI Taxonomy" id="1209926"/>
    <lineage>
        <taxon>Eukaryota</taxon>
        <taxon>Fungi</taxon>
        <taxon>Dikarya</taxon>
        <taxon>Ascomycota</taxon>
        <taxon>Pezizomycotina</taxon>
        <taxon>Sordariomycetes</taxon>
        <taxon>Hypocreomycetidae</taxon>
        <taxon>Glomerellales</taxon>
        <taxon>Glomerellaceae</taxon>
        <taxon>Colletotrichum</taxon>
    </lineage>
</organism>
<name>A0A1G4B9R7_9PEZI</name>
<dbReference type="RefSeq" id="XP_022475289.1">
    <property type="nucleotide sequence ID" value="XM_022618147.1"/>
</dbReference>
<dbReference type="EMBL" id="MJBS01000049">
    <property type="protein sequence ID" value="OHE98138.1"/>
    <property type="molecule type" value="Genomic_DNA"/>
</dbReference>
<gene>
    <name evidence="1" type="ORF">CORC01_06506</name>
</gene>
<comment type="caution">
    <text evidence="1">The sequence shown here is derived from an EMBL/GenBank/DDBJ whole genome shotgun (WGS) entry which is preliminary data.</text>
</comment>
<reference evidence="1 2" key="1">
    <citation type="submission" date="2016-09" db="EMBL/GenBank/DDBJ databases">
        <authorList>
            <person name="Capua I."/>
            <person name="De Benedictis P."/>
            <person name="Joannis T."/>
            <person name="Lombin L.H."/>
            <person name="Cattoli G."/>
        </authorList>
    </citation>
    <scope>NUCLEOTIDE SEQUENCE [LARGE SCALE GENOMIC DNA]</scope>
    <source>
        <strain evidence="1 2">IMI 309357</strain>
    </source>
</reference>
<keyword evidence="2" id="KW-1185">Reference proteome</keyword>
<proteinExistence type="predicted"/>
<evidence type="ECO:0000313" key="2">
    <source>
        <dbReference type="Proteomes" id="UP000176998"/>
    </source>
</evidence>
<protein>
    <submittedName>
        <fullName evidence="1">Uncharacterized protein</fullName>
    </submittedName>
</protein>
<dbReference type="Proteomes" id="UP000176998">
    <property type="component" value="Unassembled WGS sequence"/>
</dbReference>
<dbReference type="AlphaFoldDB" id="A0A1G4B9R7"/>
<dbReference type="GeneID" id="34559657"/>
<sequence length="131" mass="13866">MTGVRGCSGLDPNTLGDIAPELNTGKTGCPVVQHPGMHGGAEPTIGVQLVADVCSGKNAHTIGAGTLRPMRPGMLGLYFRLRSSAWALRSRRSCPPPGRGLAGFYHCQAEAHGRMTLDARRPYLQVKDLAC</sequence>